<dbReference type="Gene3D" id="3.30.420.10">
    <property type="entry name" value="Ribonuclease H-like superfamily/Ribonuclease H"/>
    <property type="match status" value="1"/>
</dbReference>
<dbReference type="RefSeq" id="XP_016656694.1">
    <property type="nucleotide sequence ID" value="XM_016801205.1"/>
</dbReference>
<proteinExistence type="predicted"/>
<keyword evidence="5" id="KW-1185">Reference proteome</keyword>
<feature type="compositionally biased region" description="Polar residues" evidence="1">
    <location>
        <begin position="439"/>
        <end position="449"/>
    </location>
</feature>
<name>A0A8R2H5F6_ACYPI</name>
<sequence length="457" mass="52801">MPRNYDKGCRSKTYKKTNPTDLANAVNAIKRKRMTYREAQEVYGIHYSVIYRHVKNNDIKKQGGQTSLSLNEENLLIDNILLCAERGFPLDRLDLRLLVKGYLDRRGKKVKRFGRSNMPGKEWAHSFLTRHSDVLAVRLCQTIKRCRAAVSRETINQYFDNLTISLEGIPLSHIINYDETNLTDDPGRRKIITKRGTRYPERIINSTMTSISIMFAACADGTLLPPCTVYKSKHLHESWRIGGPKDARFNRRPSGWFDSLCFDDWIKSIALPYFSKLSRPKVLIGDNLSSHLSTDSIKLCKENNIRFVFLPNNSTHLTKPLDVAFFRPLKIHWRNILEQWKKTEGKDECSLPKDRFPRLLKLLWLKIQENGSENIVAGFNKCGIAPLNRQRVLDMLPSDDIDKTDPNIEAALSTTHKDFLKEMRFSDQTKKRQTRKRLNVQTGKSVDTVSSEEEINE</sequence>
<dbReference type="OrthoDB" id="6622415at2759"/>
<dbReference type="Pfam" id="PF03184">
    <property type="entry name" value="DDE_1"/>
    <property type="match status" value="1"/>
</dbReference>
<evidence type="ECO:0000259" key="3">
    <source>
        <dbReference type="Pfam" id="PF05225"/>
    </source>
</evidence>
<evidence type="ECO:0000256" key="1">
    <source>
        <dbReference type="SAM" id="MobiDB-lite"/>
    </source>
</evidence>
<dbReference type="KEGG" id="api:107882609"/>
<accession>A0A8R2H5F6</accession>
<dbReference type="InterPro" id="IPR007889">
    <property type="entry name" value="HTH_Psq"/>
</dbReference>
<dbReference type="EnsemblMetazoa" id="XM_016801205.1">
    <property type="protein sequence ID" value="XP_016656694.1"/>
    <property type="gene ID" value="LOC107882609"/>
</dbReference>
<feature type="domain" description="DDE-1" evidence="2">
    <location>
        <begin position="211"/>
        <end position="348"/>
    </location>
</feature>
<evidence type="ECO:0008006" key="6">
    <source>
        <dbReference type="Google" id="ProtNLM"/>
    </source>
</evidence>
<dbReference type="AlphaFoldDB" id="A0A8R2H5F6"/>
<dbReference type="PANTHER" id="PTHR19303">
    <property type="entry name" value="TRANSPOSON"/>
    <property type="match status" value="1"/>
</dbReference>
<dbReference type="GO" id="GO:0005634">
    <property type="term" value="C:nucleus"/>
    <property type="evidence" value="ECO:0007669"/>
    <property type="project" value="TreeGrafter"/>
</dbReference>
<reference evidence="5" key="1">
    <citation type="submission" date="2010-06" db="EMBL/GenBank/DDBJ databases">
        <authorList>
            <person name="Jiang H."/>
            <person name="Abraham K."/>
            <person name="Ali S."/>
            <person name="Alsbrooks S.L."/>
            <person name="Anim B.N."/>
            <person name="Anosike U.S."/>
            <person name="Attaway T."/>
            <person name="Bandaranaike D.P."/>
            <person name="Battles P.K."/>
            <person name="Bell S.N."/>
            <person name="Bell A.V."/>
            <person name="Beltran B."/>
            <person name="Bickham C."/>
            <person name="Bustamante Y."/>
            <person name="Caleb T."/>
            <person name="Canada A."/>
            <person name="Cardenas V."/>
            <person name="Carter K."/>
            <person name="Chacko J."/>
            <person name="Chandrabose M.N."/>
            <person name="Chavez D."/>
            <person name="Chavez A."/>
            <person name="Chen L."/>
            <person name="Chu H.-S."/>
            <person name="Claassen K.J."/>
            <person name="Cockrell R."/>
            <person name="Collins M."/>
            <person name="Cooper J.A."/>
            <person name="Cree A."/>
            <person name="Curry S.M."/>
            <person name="Da Y."/>
            <person name="Dao M.D."/>
            <person name="Das B."/>
            <person name="Davila M.-L."/>
            <person name="Davy-Carroll L."/>
            <person name="Denson S."/>
            <person name="Dinh H."/>
            <person name="Ebong V.E."/>
            <person name="Edwards J.R."/>
            <person name="Egan A."/>
            <person name="El-Daye J."/>
            <person name="Escobedo L."/>
            <person name="Fernandez S."/>
            <person name="Fernando P.R."/>
            <person name="Flagg N."/>
            <person name="Forbes L.D."/>
            <person name="Fowler R.G."/>
            <person name="Fu Q."/>
            <person name="Gabisi R.A."/>
            <person name="Ganer J."/>
            <person name="Garbino Pronczuk A."/>
            <person name="Garcia R.M."/>
            <person name="Garner T."/>
            <person name="Garrett T.E."/>
            <person name="Gonzalez D.A."/>
            <person name="Hamid H."/>
            <person name="Hawkins E.S."/>
            <person name="Hirani K."/>
            <person name="Hogues M.E."/>
            <person name="Hollins B."/>
            <person name="Hsiao C.-H."/>
            <person name="Jabil R."/>
            <person name="James M.L."/>
            <person name="Jhangiani S.N."/>
            <person name="Johnson B."/>
            <person name="Johnson Q."/>
            <person name="Joshi V."/>
            <person name="Kalu J.B."/>
            <person name="Kam C."/>
            <person name="Kashfia A."/>
            <person name="Keebler J."/>
            <person name="Kisamo H."/>
            <person name="Kovar C.L."/>
            <person name="Lago L.A."/>
            <person name="Lai C.-Y."/>
            <person name="Laidlaw J."/>
            <person name="Lara F."/>
            <person name="Le T.-K."/>
            <person name="Lee S.L."/>
            <person name="Legall F.H."/>
            <person name="Lemon S.J."/>
            <person name="Lewis L.R."/>
            <person name="Li B."/>
            <person name="Liu Y."/>
            <person name="Liu Y.-S."/>
            <person name="Lopez J."/>
            <person name="Lozado R.J."/>
            <person name="Lu J."/>
            <person name="Madu R.C."/>
            <person name="Maheshwari M."/>
            <person name="Maheshwari R."/>
            <person name="Malloy K."/>
            <person name="Martinez E."/>
            <person name="Mathew T."/>
            <person name="Mercado I.C."/>
            <person name="Mercado C."/>
            <person name="Meyer B."/>
            <person name="Montgomery K."/>
            <person name="Morgan M.B."/>
            <person name="Munidasa M."/>
            <person name="Nazareth L.V."/>
            <person name="Nelson J."/>
            <person name="Ng B.M."/>
            <person name="Nguyen N.B."/>
            <person name="Nguyen P.Q."/>
            <person name="Nguyen T."/>
            <person name="Obregon M."/>
            <person name="Okwuonu G.O."/>
            <person name="Onwere C.G."/>
            <person name="Orozco G."/>
            <person name="Parra A."/>
            <person name="Patel S."/>
            <person name="Patil S."/>
            <person name="Perez A."/>
            <person name="Perez Y."/>
            <person name="Pham C."/>
            <person name="Primus E.L."/>
            <person name="Pu L.-L."/>
            <person name="Puazo M."/>
            <person name="Qin X."/>
            <person name="Quiroz J.B."/>
            <person name="Reese J."/>
            <person name="Richards S."/>
            <person name="Rives C.M."/>
            <person name="Robberts R."/>
            <person name="Ruiz S.J."/>
            <person name="Ruiz M.J."/>
            <person name="Santibanez J."/>
            <person name="Schneider B.W."/>
            <person name="Sisson I."/>
            <person name="Smith M."/>
            <person name="Sodergren E."/>
            <person name="Song X.-Z."/>
            <person name="Song B.B."/>
            <person name="Summersgill H."/>
            <person name="Thelus R."/>
            <person name="Thornton R.D."/>
            <person name="Trejos Z.Y."/>
            <person name="Usmani K."/>
            <person name="Vattathil S."/>
            <person name="Villasana D."/>
            <person name="Walker D.L."/>
            <person name="Wang S."/>
            <person name="Wang K."/>
            <person name="White C.S."/>
            <person name="Williams A.C."/>
            <person name="Williamson J."/>
            <person name="Wilson K."/>
            <person name="Woghiren I.O."/>
            <person name="Woodworth J.R."/>
            <person name="Worley K.C."/>
            <person name="Wright R.A."/>
            <person name="Wu W."/>
            <person name="Young L."/>
            <person name="Zhang L."/>
            <person name="Zhang J."/>
            <person name="Zhu Y."/>
            <person name="Muzny D.M."/>
            <person name="Weinstock G."/>
            <person name="Gibbs R.A."/>
        </authorList>
    </citation>
    <scope>NUCLEOTIDE SEQUENCE [LARGE SCALE GENOMIC DNA]</scope>
    <source>
        <strain evidence="5">LSR1</strain>
    </source>
</reference>
<feature type="domain" description="HTH psq-type" evidence="3">
    <location>
        <begin position="19"/>
        <end position="56"/>
    </location>
</feature>
<dbReference type="OMA" id="HESWRIG"/>
<dbReference type="Proteomes" id="UP000007819">
    <property type="component" value="Unassembled WGS sequence"/>
</dbReference>
<dbReference type="PANTHER" id="PTHR19303:SF74">
    <property type="entry name" value="POGO TRANSPOSABLE ELEMENT WITH KRAB DOMAIN"/>
    <property type="match status" value="1"/>
</dbReference>
<evidence type="ECO:0000259" key="2">
    <source>
        <dbReference type="Pfam" id="PF03184"/>
    </source>
</evidence>
<dbReference type="InterPro" id="IPR036397">
    <property type="entry name" value="RNaseH_sf"/>
</dbReference>
<evidence type="ECO:0000313" key="4">
    <source>
        <dbReference type="EnsemblMetazoa" id="XP_016656694.1"/>
    </source>
</evidence>
<dbReference type="Pfam" id="PF05225">
    <property type="entry name" value="HTH_psq"/>
    <property type="match status" value="1"/>
</dbReference>
<evidence type="ECO:0000313" key="5">
    <source>
        <dbReference type="Proteomes" id="UP000007819"/>
    </source>
</evidence>
<feature type="region of interest" description="Disordered" evidence="1">
    <location>
        <begin position="425"/>
        <end position="457"/>
    </location>
</feature>
<dbReference type="GeneID" id="107882609"/>
<dbReference type="GO" id="GO:0003677">
    <property type="term" value="F:DNA binding"/>
    <property type="evidence" value="ECO:0007669"/>
    <property type="project" value="InterPro"/>
</dbReference>
<dbReference type="InterPro" id="IPR050863">
    <property type="entry name" value="CenT-Element_Derived"/>
</dbReference>
<reference evidence="4" key="2">
    <citation type="submission" date="2022-06" db="UniProtKB">
        <authorList>
            <consortium name="EnsemblMetazoa"/>
        </authorList>
    </citation>
    <scope>IDENTIFICATION</scope>
</reference>
<dbReference type="InterPro" id="IPR004875">
    <property type="entry name" value="DDE_SF_endonuclease_dom"/>
</dbReference>
<dbReference type="Gene3D" id="1.10.10.60">
    <property type="entry name" value="Homeodomain-like"/>
    <property type="match status" value="1"/>
</dbReference>
<organism evidence="4 5">
    <name type="scientific">Acyrthosiphon pisum</name>
    <name type="common">Pea aphid</name>
    <dbReference type="NCBI Taxonomy" id="7029"/>
    <lineage>
        <taxon>Eukaryota</taxon>
        <taxon>Metazoa</taxon>
        <taxon>Ecdysozoa</taxon>
        <taxon>Arthropoda</taxon>
        <taxon>Hexapoda</taxon>
        <taxon>Insecta</taxon>
        <taxon>Pterygota</taxon>
        <taxon>Neoptera</taxon>
        <taxon>Paraneoptera</taxon>
        <taxon>Hemiptera</taxon>
        <taxon>Sternorrhyncha</taxon>
        <taxon>Aphidomorpha</taxon>
        <taxon>Aphidoidea</taxon>
        <taxon>Aphididae</taxon>
        <taxon>Macrosiphini</taxon>
        <taxon>Acyrthosiphon</taxon>
    </lineage>
</organism>
<protein>
    <recommendedName>
        <fullName evidence="6">DDE-1 domain-containing protein</fullName>
    </recommendedName>
</protein>